<evidence type="ECO:0000313" key="12">
    <source>
        <dbReference type="EMBL" id="KAK9759982.1"/>
    </source>
</evidence>
<feature type="domain" description="C2H2-type" evidence="11">
    <location>
        <begin position="58"/>
        <end position="87"/>
    </location>
</feature>
<evidence type="ECO:0000256" key="7">
    <source>
        <dbReference type="ARBA" id="ARBA00023163"/>
    </source>
</evidence>
<keyword evidence="6" id="KW-0805">Transcription regulation</keyword>
<evidence type="ECO:0000256" key="10">
    <source>
        <dbReference type="SAM" id="MobiDB-lite"/>
    </source>
</evidence>
<reference evidence="12 13" key="1">
    <citation type="submission" date="2023-04" db="EMBL/GenBank/DDBJ databases">
        <title>Genome of Basidiobolus ranarum AG-B5.</title>
        <authorList>
            <person name="Stajich J.E."/>
            <person name="Carter-House D."/>
            <person name="Gryganskyi A."/>
        </authorList>
    </citation>
    <scope>NUCLEOTIDE SEQUENCE [LARGE SCALE GENOMIC DNA]</scope>
    <source>
        <strain evidence="12 13">AG-B5</strain>
    </source>
</reference>
<dbReference type="Pfam" id="PF00096">
    <property type="entry name" value="zf-C2H2"/>
    <property type="match status" value="2"/>
</dbReference>
<evidence type="ECO:0000256" key="4">
    <source>
        <dbReference type="ARBA" id="ARBA00022771"/>
    </source>
</evidence>
<keyword evidence="2" id="KW-0479">Metal-binding</keyword>
<feature type="domain" description="C2H2-type" evidence="11">
    <location>
        <begin position="30"/>
        <end position="57"/>
    </location>
</feature>
<feature type="compositionally biased region" description="Basic and acidic residues" evidence="10">
    <location>
        <begin position="185"/>
        <end position="194"/>
    </location>
</feature>
<dbReference type="Gene3D" id="3.30.160.60">
    <property type="entry name" value="Classic Zinc Finger"/>
    <property type="match status" value="2"/>
</dbReference>
<keyword evidence="5" id="KW-0862">Zinc</keyword>
<evidence type="ECO:0000313" key="13">
    <source>
        <dbReference type="Proteomes" id="UP001479436"/>
    </source>
</evidence>
<evidence type="ECO:0000256" key="3">
    <source>
        <dbReference type="ARBA" id="ARBA00022737"/>
    </source>
</evidence>
<dbReference type="SMART" id="SM00355">
    <property type="entry name" value="ZnF_C2H2"/>
    <property type="match status" value="2"/>
</dbReference>
<keyword evidence="3" id="KW-0677">Repeat</keyword>
<evidence type="ECO:0000259" key="11">
    <source>
        <dbReference type="PROSITE" id="PS50157"/>
    </source>
</evidence>
<dbReference type="InterPro" id="IPR036236">
    <property type="entry name" value="Znf_C2H2_sf"/>
</dbReference>
<feature type="compositionally biased region" description="Low complexity" evidence="10">
    <location>
        <begin position="162"/>
        <end position="180"/>
    </location>
</feature>
<evidence type="ECO:0000256" key="2">
    <source>
        <dbReference type="ARBA" id="ARBA00022723"/>
    </source>
</evidence>
<organism evidence="12 13">
    <name type="scientific">Basidiobolus ranarum</name>
    <dbReference type="NCBI Taxonomy" id="34480"/>
    <lineage>
        <taxon>Eukaryota</taxon>
        <taxon>Fungi</taxon>
        <taxon>Fungi incertae sedis</taxon>
        <taxon>Zoopagomycota</taxon>
        <taxon>Entomophthoromycotina</taxon>
        <taxon>Basidiobolomycetes</taxon>
        <taxon>Basidiobolales</taxon>
        <taxon>Basidiobolaceae</taxon>
        <taxon>Basidiobolus</taxon>
    </lineage>
</organism>
<dbReference type="PROSITE" id="PS00028">
    <property type="entry name" value="ZINC_FINGER_C2H2_1"/>
    <property type="match status" value="2"/>
</dbReference>
<comment type="subcellular location">
    <subcellularLocation>
        <location evidence="1">Nucleus</location>
    </subcellularLocation>
</comment>
<dbReference type="InterPro" id="IPR051007">
    <property type="entry name" value="creA/MIG_C2H2-ZnF"/>
</dbReference>
<dbReference type="SUPFAM" id="SSF57667">
    <property type="entry name" value="beta-beta-alpha zinc fingers"/>
    <property type="match status" value="1"/>
</dbReference>
<sequence>MSNPKAFSLSYILQTEGAQCKTEAVLLRPYKCSVCDRAFRRNEHLVRHLRIHTGEKPYACTVHHCGKTFSRSDELSRHRRQHKGNENYDISRHGLLAPKYNTHVGNHHEDSYAYLFAENPSAKPTHRMYLNNHSHHPYFHEQFFHSTTNALRGQVMINGLASSRPTSPTFSASSFISSASDTDDERLKNDAEDSNRIRGCRLSDILNFPRSSHHAEERS</sequence>
<protein>
    <recommendedName>
        <fullName evidence="11">C2H2-type domain-containing protein</fullName>
    </recommendedName>
</protein>
<dbReference type="Proteomes" id="UP001479436">
    <property type="component" value="Unassembled WGS sequence"/>
</dbReference>
<comment type="caution">
    <text evidence="12">The sequence shown here is derived from an EMBL/GenBank/DDBJ whole genome shotgun (WGS) entry which is preliminary data.</text>
</comment>
<keyword evidence="4 9" id="KW-0863">Zinc-finger</keyword>
<proteinExistence type="predicted"/>
<dbReference type="PANTHER" id="PTHR47428:SF1">
    <property type="entry name" value="REGULATORY PROTEIN MIG1-RELATED"/>
    <property type="match status" value="1"/>
</dbReference>
<evidence type="ECO:0000256" key="6">
    <source>
        <dbReference type="ARBA" id="ARBA00023015"/>
    </source>
</evidence>
<dbReference type="InterPro" id="IPR013087">
    <property type="entry name" value="Znf_C2H2_type"/>
</dbReference>
<dbReference type="PROSITE" id="PS50157">
    <property type="entry name" value="ZINC_FINGER_C2H2_2"/>
    <property type="match status" value="2"/>
</dbReference>
<keyword evidence="13" id="KW-1185">Reference proteome</keyword>
<gene>
    <name evidence="12" type="ORF">K7432_016443</name>
</gene>
<dbReference type="EMBL" id="JASJQH010002712">
    <property type="protein sequence ID" value="KAK9759982.1"/>
    <property type="molecule type" value="Genomic_DNA"/>
</dbReference>
<accession>A0ABR2WES1</accession>
<evidence type="ECO:0000256" key="1">
    <source>
        <dbReference type="ARBA" id="ARBA00004123"/>
    </source>
</evidence>
<dbReference type="PANTHER" id="PTHR47428">
    <property type="entry name" value="REGULATORY PROTEIN MIG1-RELATED"/>
    <property type="match status" value="1"/>
</dbReference>
<evidence type="ECO:0000256" key="5">
    <source>
        <dbReference type="ARBA" id="ARBA00022833"/>
    </source>
</evidence>
<feature type="region of interest" description="Disordered" evidence="10">
    <location>
        <begin position="162"/>
        <end position="194"/>
    </location>
</feature>
<keyword evidence="7" id="KW-0804">Transcription</keyword>
<evidence type="ECO:0000256" key="9">
    <source>
        <dbReference type="PROSITE-ProRule" id="PRU00042"/>
    </source>
</evidence>
<name>A0ABR2WES1_9FUNG</name>
<keyword evidence="8" id="KW-0539">Nucleus</keyword>
<evidence type="ECO:0000256" key="8">
    <source>
        <dbReference type="ARBA" id="ARBA00023242"/>
    </source>
</evidence>